<protein>
    <submittedName>
        <fullName evidence="2">Uncharacterized protein</fullName>
    </submittedName>
</protein>
<evidence type="ECO:0000256" key="1">
    <source>
        <dbReference type="SAM" id="MobiDB-lite"/>
    </source>
</evidence>
<dbReference type="STRING" id="1408254.T458_22215"/>
<evidence type="ECO:0000313" key="3">
    <source>
        <dbReference type="Proteomes" id="UP000017973"/>
    </source>
</evidence>
<feature type="compositionally biased region" description="Polar residues" evidence="1">
    <location>
        <begin position="1"/>
        <end position="15"/>
    </location>
</feature>
<dbReference type="Proteomes" id="UP000017973">
    <property type="component" value="Unassembled WGS sequence"/>
</dbReference>
<keyword evidence="3" id="KW-1185">Reference proteome</keyword>
<name>V6M6N3_9BACL</name>
<accession>V6M6N3</accession>
<dbReference type="EMBL" id="AYJU01000017">
    <property type="protein sequence ID" value="EST53957.1"/>
    <property type="molecule type" value="Genomic_DNA"/>
</dbReference>
<evidence type="ECO:0000313" key="2">
    <source>
        <dbReference type="EMBL" id="EST53957.1"/>
    </source>
</evidence>
<proteinExistence type="predicted"/>
<gene>
    <name evidence="2" type="ORF">T458_22215</name>
</gene>
<dbReference type="AlphaFoldDB" id="V6M6N3"/>
<organism evidence="2 3">
    <name type="scientific">Brevibacillus panacihumi W25</name>
    <dbReference type="NCBI Taxonomy" id="1408254"/>
    <lineage>
        <taxon>Bacteria</taxon>
        <taxon>Bacillati</taxon>
        <taxon>Bacillota</taxon>
        <taxon>Bacilli</taxon>
        <taxon>Bacillales</taxon>
        <taxon>Paenibacillaceae</taxon>
        <taxon>Brevibacillus</taxon>
    </lineage>
</organism>
<comment type="caution">
    <text evidence="2">The sequence shown here is derived from an EMBL/GenBank/DDBJ whole genome shotgun (WGS) entry which is preliminary data.</text>
</comment>
<feature type="region of interest" description="Disordered" evidence="1">
    <location>
        <begin position="1"/>
        <end position="26"/>
    </location>
</feature>
<sequence>MTNEMMISGGRTNEAMSPIKAGSNKRIEVKTEIEESRNKRTQRYIVATEATKPNNSEIG</sequence>
<dbReference type="HOGENOM" id="CLU_2951248_0_0_9"/>
<reference evidence="2 3" key="1">
    <citation type="journal article" date="2014" name="Genome Announc.">
        <title>Draft Genome Sequence of Brevibacillus panacihumi Strain W25, a Halotolerant Hydrocarbon-Degrading Bacterium.</title>
        <authorList>
            <person name="Wang X."/>
            <person name="Jin D."/>
            <person name="Zhou L."/>
            <person name="Wu L."/>
            <person name="An W."/>
            <person name="Chen Y."/>
            <person name="Zhao L."/>
        </authorList>
    </citation>
    <scope>NUCLEOTIDE SEQUENCE [LARGE SCALE GENOMIC DNA]</scope>
    <source>
        <strain evidence="2 3">W25</strain>
    </source>
</reference>